<name>A0ABX1RQK1_9PSEU</name>
<dbReference type="GO" id="GO:0003677">
    <property type="term" value="F:DNA binding"/>
    <property type="evidence" value="ECO:0007669"/>
    <property type="project" value="UniProtKB-KW"/>
</dbReference>
<dbReference type="InterPro" id="IPR009351">
    <property type="entry name" value="AlkZ-like"/>
</dbReference>
<evidence type="ECO:0000313" key="1">
    <source>
        <dbReference type="EMBL" id="NMH81625.1"/>
    </source>
</evidence>
<protein>
    <submittedName>
        <fullName evidence="1">Winged helix DNA-binding domain-containing protein</fullName>
    </submittedName>
</protein>
<evidence type="ECO:0000313" key="2">
    <source>
        <dbReference type="Proteomes" id="UP001296706"/>
    </source>
</evidence>
<dbReference type="RefSeq" id="WP_169399658.1">
    <property type="nucleotide sequence ID" value="NZ_BAAAJH010000002.1"/>
</dbReference>
<accession>A0ABX1RQK1</accession>
<reference evidence="1 2" key="1">
    <citation type="submission" date="2020-04" db="EMBL/GenBank/DDBJ databases">
        <authorList>
            <person name="Klaysubun C."/>
            <person name="Duangmal K."/>
            <person name="Lipun K."/>
        </authorList>
    </citation>
    <scope>NUCLEOTIDE SEQUENCE [LARGE SCALE GENOMIC DNA]</scope>
    <source>
        <strain evidence="1 2">JCM 11839</strain>
    </source>
</reference>
<organism evidence="1 2">
    <name type="scientific">Pseudonocardia xinjiangensis</name>
    <dbReference type="NCBI Taxonomy" id="75289"/>
    <lineage>
        <taxon>Bacteria</taxon>
        <taxon>Bacillati</taxon>
        <taxon>Actinomycetota</taxon>
        <taxon>Actinomycetes</taxon>
        <taxon>Pseudonocardiales</taxon>
        <taxon>Pseudonocardiaceae</taxon>
        <taxon>Pseudonocardia</taxon>
    </lineage>
</organism>
<proteinExistence type="predicted"/>
<sequence length="396" mass="42338">MTAEPRIGTAQRRARLGRRHLLAPGHATPESVAGVAGVADALVALHATDPASVVLAVLARSDAAAPTVERALHDERALVRMLSMRRTVWVTALDVAPVLQAACTLDVAAVQRRKLVQHIERAGVAEDPAAWLADVEASALRALVARGEATAVELVADEPRLRTRIVVPPDDTPQNMTSRALLVLAADGHIARGRPLGGWTSTQYRWSPTSAWWPGGMPELDPAAAHAELARRWLTAFGPAPVADLKWWTGWTMARTRAALTAVGAVAVDLDGVPGVVLPDDVEPVAQPEPWVALLPGLDPTAMGWQDRGWYLGPHKAALFDRSGNIGPTVWSDGRIVGGWAQRADGTVALRLLEDIGTEATTAVHATAERLAARIGDVRVTPRFRTPLERELTTLP</sequence>
<keyword evidence="2" id="KW-1185">Reference proteome</keyword>
<dbReference type="EMBL" id="JAAXKY010000159">
    <property type="protein sequence ID" value="NMH81625.1"/>
    <property type="molecule type" value="Genomic_DNA"/>
</dbReference>
<gene>
    <name evidence="1" type="ORF">HF577_31610</name>
</gene>
<dbReference type="Pfam" id="PF06224">
    <property type="entry name" value="AlkZ-like"/>
    <property type="match status" value="1"/>
</dbReference>
<comment type="caution">
    <text evidence="1">The sequence shown here is derived from an EMBL/GenBank/DDBJ whole genome shotgun (WGS) entry which is preliminary data.</text>
</comment>
<dbReference type="PANTHER" id="PTHR38479:SF2">
    <property type="entry name" value="WINGED HELIX DNA-BINDING DOMAIN-CONTAINING PROTEIN"/>
    <property type="match status" value="1"/>
</dbReference>
<dbReference type="Proteomes" id="UP001296706">
    <property type="component" value="Unassembled WGS sequence"/>
</dbReference>
<keyword evidence="1" id="KW-0238">DNA-binding</keyword>
<dbReference type="PANTHER" id="PTHR38479">
    <property type="entry name" value="LMO0824 PROTEIN"/>
    <property type="match status" value="1"/>
</dbReference>